<evidence type="ECO:0000256" key="2">
    <source>
        <dbReference type="ARBA" id="ARBA00005866"/>
    </source>
</evidence>
<comment type="similarity">
    <text evidence="2 4">Belongs to the glucose-6-phosphate 1-epimerase family.</text>
</comment>
<dbReference type="PIRSF" id="PIRSF016020">
    <property type="entry name" value="PHexose_mutarotase"/>
    <property type="match status" value="1"/>
</dbReference>
<comment type="catalytic activity">
    <reaction evidence="1">
        <text>alpha-D-glucose 6-phosphate = beta-D-glucose 6-phosphate</text>
        <dbReference type="Rhea" id="RHEA:16249"/>
        <dbReference type="ChEBI" id="CHEBI:58225"/>
        <dbReference type="ChEBI" id="CHEBI:58247"/>
        <dbReference type="EC" id="5.1.3.15"/>
    </reaction>
</comment>
<sequence length="317" mass="35779">MSDLASTLHDLYQRFGELPGVQIEIHKNLPAVTVSNDLSTATVFLQGAQISHFERHGQKPVLFLSEANTYEEGKPLRGGIPLCWPWFGNLDKNPDIIQTQISQTDAPAHGFLRNLAWQLKTIQAEQTETQLLLTTNIDANSNSLWPFATELQLQITVGKTLTVALSVKNCDTRDFHYSLAMHTYFQISDIHQVSVDGLDEEKYFDALDQWQLKTQAGPLQVSEEVDRVYENVSSQATGELKLNDKGISRNLFILTKNLPSLVTWNPWLDKSKTLSQFYDNDFNQMLCLESAAVKDNCVTLAPEETQTHTLEIIELNI</sequence>
<keyword evidence="3 4" id="KW-0413">Isomerase</keyword>
<organism evidence="5 6">
    <name type="scientific">Sessilibacter corallicola</name>
    <dbReference type="NCBI Taxonomy" id="2904075"/>
    <lineage>
        <taxon>Bacteria</taxon>
        <taxon>Pseudomonadati</taxon>
        <taxon>Pseudomonadota</taxon>
        <taxon>Gammaproteobacteria</taxon>
        <taxon>Cellvibrionales</taxon>
        <taxon>Cellvibrionaceae</taxon>
        <taxon>Sessilibacter</taxon>
    </lineage>
</organism>
<dbReference type="RefSeq" id="WP_353302709.1">
    <property type="nucleotide sequence ID" value="NZ_BAABWN010000005.1"/>
</dbReference>
<dbReference type="PANTHER" id="PTHR11122">
    <property type="entry name" value="APOSPORY-ASSOCIATED PROTEIN C-RELATED"/>
    <property type="match status" value="1"/>
</dbReference>
<keyword evidence="6" id="KW-1185">Reference proteome</keyword>
<evidence type="ECO:0000256" key="1">
    <source>
        <dbReference type="ARBA" id="ARBA00001096"/>
    </source>
</evidence>
<dbReference type="Gene3D" id="2.70.98.10">
    <property type="match status" value="1"/>
</dbReference>
<proteinExistence type="inferred from homology"/>
<reference evidence="5 6" key="1">
    <citation type="submission" date="2024-04" db="EMBL/GenBank/DDBJ databases">
        <title>Draft genome sequence of Sessilibacter corallicola NBRC 116591.</title>
        <authorList>
            <person name="Miyakawa T."/>
            <person name="Kusuya Y."/>
            <person name="Miura T."/>
        </authorList>
    </citation>
    <scope>NUCLEOTIDE SEQUENCE [LARGE SCALE GENOMIC DNA]</scope>
    <source>
        <strain evidence="5 6">KU-00831-HH</strain>
    </source>
</reference>
<evidence type="ECO:0000313" key="6">
    <source>
        <dbReference type="Proteomes" id="UP001465153"/>
    </source>
</evidence>
<accession>A0ABQ0A8S7</accession>
<evidence type="ECO:0000313" key="5">
    <source>
        <dbReference type="EMBL" id="GAA6168048.1"/>
    </source>
</evidence>
<dbReference type="EMBL" id="BAABWN010000005">
    <property type="protein sequence ID" value="GAA6168048.1"/>
    <property type="molecule type" value="Genomic_DNA"/>
</dbReference>
<dbReference type="InterPro" id="IPR011013">
    <property type="entry name" value="Gal_mutarotase_sf_dom"/>
</dbReference>
<dbReference type="Proteomes" id="UP001465153">
    <property type="component" value="Unassembled WGS sequence"/>
</dbReference>
<gene>
    <name evidence="5" type="ORF">NBRC116591_18590</name>
</gene>
<dbReference type="Pfam" id="PF01263">
    <property type="entry name" value="Aldose_epim"/>
    <property type="match status" value="1"/>
</dbReference>
<protein>
    <recommendedName>
        <fullName evidence="4">Putative glucose-6-phosphate 1-epimerase</fullName>
        <ecNumber evidence="4">5.1.3.15</ecNumber>
    </recommendedName>
</protein>
<dbReference type="InterPro" id="IPR014718">
    <property type="entry name" value="GH-type_carb-bd"/>
</dbReference>
<comment type="caution">
    <text evidence="5">The sequence shown here is derived from an EMBL/GenBank/DDBJ whole genome shotgun (WGS) entry which is preliminary data.</text>
</comment>
<evidence type="ECO:0000256" key="3">
    <source>
        <dbReference type="ARBA" id="ARBA00023235"/>
    </source>
</evidence>
<dbReference type="EC" id="5.1.3.15" evidence="4"/>
<dbReference type="SUPFAM" id="SSF74650">
    <property type="entry name" value="Galactose mutarotase-like"/>
    <property type="match status" value="1"/>
</dbReference>
<dbReference type="InterPro" id="IPR008183">
    <property type="entry name" value="Aldose_1/G6P_1-epimerase"/>
</dbReference>
<evidence type="ECO:0000256" key="4">
    <source>
        <dbReference type="PIRNR" id="PIRNR016020"/>
    </source>
</evidence>
<dbReference type="PANTHER" id="PTHR11122:SF13">
    <property type="entry name" value="GLUCOSE-6-PHOSPHATE 1-EPIMERASE"/>
    <property type="match status" value="1"/>
</dbReference>
<dbReference type="CDD" id="cd09020">
    <property type="entry name" value="D-hex-6-P-epi_like"/>
    <property type="match status" value="1"/>
</dbReference>
<name>A0ABQ0A8S7_9GAMM</name>
<dbReference type="InterPro" id="IPR025532">
    <property type="entry name" value="G6P_1-epimerase"/>
</dbReference>